<proteinExistence type="predicted"/>
<dbReference type="EMBL" id="CM016553">
    <property type="protein sequence ID" value="TKW35170.1"/>
    <property type="molecule type" value="Genomic_DNA"/>
</dbReference>
<reference evidence="2" key="1">
    <citation type="submission" date="2019-03" db="EMBL/GenBank/DDBJ databases">
        <title>WGS assembly of Setaria viridis.</title>
        <authorList>
            <person name="Huang P."/>
            <person name="Jenkins J."/>
            <person name="Grimwood J."/>
            <person name="Barry K."/>
            <person name="Healey A."/>
            <person name="Mamidi S."/>
            <person name="Sreedasyam A."/>
            <person name="Shu S."/>
            <person name="Feldman M."/>
            <person name="Wu J."/>
            <person name="Yu Y."/>
            <person name="Chen C."/>
            <person name="Johnson J."/>
            <person name="Rokhsar D."/>
            <person name="Baxter I."/>
            <person name="Schmutz J."/>
            <person name="Brutnell T."/>
            <person name="Kellogg E."/>
        </authorList>
    </citation>
    <scope>NUCLEOTIDE SEQUENCE [LARGE SCALE GENOMIC DNA]</scope>
</reference>
<evidence type="ECO:0000256" key="1">
    <source>
        <dbReference type="SAM" id="MobiDB-lite"/>
    </source>
</evidence>
<feature type="compositionally biased region" description="Basic residues" evidence="1">
    <location>
        <begin position="19"/>
        <end position="31"/>
    </location>
</feature>
<dbReference type="Gene3D" id="3.80.10.10">
    <property type="entry name" value="Ribonuclease Inhibitor"/>
    <property type="match status" value="1"/>
</dbReference>
<dbReference type="InterPro" id="IPR032675">
    <property type="entry name" value="LRR_dom_sf"/>
</dbReference>
<organism evidence="2 3">
    <name type="scientific">Setaria viridis</name>
    <name type="common">Green bristlegrass</name>
    <name type="synonym">Setaria italica subsp. viridis</name>
    <dbReference type="NCBI Taxonomy" id="4556"/>
    <lineage>
        <taxon>Eukaryota</taxon>
        <taxon>Viridiplantae</taxon>
        <taxon>Streptophyta</taxon>
        <taxon>Embryophyta</taxon>
        <taxon>Tracheophyta</taxon>
        <taxon>Spermatophyta</taxon>
        <taxon>Magnoliopsida</taxon>
        <taxon>Liliopsida</taxon>
        <taxon>Poales</taxon>
        <taxon>Poaceae</taxon>
        <taxon>PACMAD clade</taxon>
        <taxon>Panicoideae</taxon>
        <taxon>Panicodae</taxon>
        <taxon>Paniceae</taxon>
        <taxon>Cenchrinae</taxon>
        <taxon>Setaria</taxon>
    </lineage>
</organism>
<feature type="compositionally biased region" description="Pro residues" evidence="1">
    <location>
        <begin position="120"/>
        <end position="131"/>
    </location>
</feature>
<dbReference type="Gramene" id="TKW35170">
    <property type="protein sequence ID" value="TKW35170"/>
    <property type="gene ID" value="SEVIR_2G354600v2"/>
</dbReference>
<keyword evidence="3" id="KW-1185">Reference proteome</keyword>
<gene>
    <name evidence="2" type="ORF">SEVIR_2G354600v2</name>
</gene>
<feature type="compositionally biased region" description="Pro residues" evidence="1">
    <location>
        <begin position="84"/>
        <end position="99"/>
    </location>
</feature>
<feature type="region of interest" description="Disordered" evidence="1">
    <location>
        <begin position="1"/>
        <end position="137"/>
    </location>
</feature>
<feature type="compositionally biased region" description="Low complexity" evidence="1">
    <location>
        <begin position="39"/>
        <end position="83"/>
    </location>
</feature>
<dbReference type="Proteomes" id="UP000298652">
    <property type="component" value="Chromosome 2"/>
</dbReference>
<sequence>MRRLAPSRLAGPATAAGYRRLRRPPLRRRRVSPPPPASSPLDPASRLRPPSPARPVALRPVTPPLFGLVPPLPVGQLGPASRLRPPPPPRPPVPPPPAGPVASTSGRPRHRRCGRIRAQPAPPPPPPPDPSPTGHSSFAIELSRRCGVGEQRMRAGISLHICLISAAVQHRSPISRCHLAATFAAALFLLCAADPDDERCLSHLHQSLSDPAGGLRNWTKASFSAPCDGFFSHLQGVTCNNGRVYKLALLGLSLGGTILPELSNCTLLPQFLCWDLRGKRCEGQHNRSKRDILQKRC</sequence>
<accession>A0A4U6VYR3</accession>
<evidence type="ECO:0000313" key="2">
    <source>
        <dbReference type="EMBL" id="TKW35170.1"/>
    </source>
</evidence>
<name>A0A4U6VYR3_SETVI</name>
<protein>
    <recommendedName>
        <fullName evidence="4">Leucine-rich repeat-containing N-terminal plant-type domain-containing protein</fullName>
    </recommendedName>
</protein>
<dbReference type="AlphaFoldDB" id="A0A4U6VYR3"/>
<evidence type="ECO:0000313" key="3">
    <source>
        <dbReference type="Proteomes" id="UP000298652"/>
    </source>
</evidence>
<evidence type="ECO:0008006" key="4">
    <source>
        <dbReference type="Google" id="ProtNLM"/>
    </source>
</evidence>